<accession>A0A9D5C154</accession>
<dbReference type="GO" id="GO:0009903">
    <property type="term" value="P:chloroplast avoidance movement"/>
    <property type="evidence" value="ECO:0007669"/>
    <property type="project" value="TreeGrafter"/>
</dbReference>
<reference evidence="3" key="2">
    <citation type="journal article" date="2022" name="Hortic Res">
        <title>The genome of Dioscorea zingiberensis sheds light on the biosynthesis, origin and evolution of the medicinally important diosgenin saponins.</title>
        <authorList>
            <person name="Li Y."/>
            <person name="Tan C."/>
            <person name="Li Z."/>
            <person name="Guo J."/>
            <person name="Li S."/>
            <person name="Chen X."/>
            <person name="Wang C."/>
            <person name="Dai X."/>
            <person name="Yang H."/>
            <person name="Song W."/>
            <person name="Hou L."/>
            <person name="Xu J."/>
            <person name="Tong Z."/>
            <person name="Xu A."/>
            <person name="Yuan X."/>
            <person name="Wang W."/>
            <person name="Yang Q."/>
            <person name="Chen L."/>
            <person name="Sun Z."/>
            <person name="Wang K."/>
            <person name="Pan B."/>
            <person name="Chen J."/>
            <person name="Bao Y."/>
            <person name="Liu F."/>
            <person name="Qi X."/>
            <person name="Gang D.R."/>
            <person name="Wen J."/>
            <person name="Li J."/>
        </authorList>
    </citation>
    <scope>NUCLEOTIDE SEQUENCE</scope>
    <source>
        <strain evidence="3">Dzin_1.0</strain>
    </source>
</reference>
<evidence type="ECO:0008006" key="5">
    <source>
        <dbReference type="Google" id="ProtNLM"/>
    </source>
</evidence>
<proteinExistence type="inferred from homology"/>
<evidence type="ECO:0000256" key="1">
    <source>
        <dbReference type="ARBA" id="ARBA00005485"/>
    </source>
</evidence>
<dbReference type="GO" id="GO:0009904">
    <property type="term" value="P:chloroplast accumulation movement"/>
    <property type="evidence" value="ECO:0007669"/>
    <property type="project" value="TreeGrafter"/>
</dbReference>
<dbReference type="PANTHER" id="PTHR32054:SF9">
    <property type="entry name" value="OS04G0116200 PROTEIN"/>
    <property type="match status" value="1"/>
</dbReference>
<sequence length="179" mass="20475">MESEEGGGGVAMERRVEIDTRAPFSSVKEAVKLFGERVLVGEIYGQRLNEMRIGGEKRNEIIGHSRPSSIAEELEETMKDLGRVREERFELAHCLSSLREELESTKKELILLKAKESSDKQMVHNVKFMIEPEIPVSESMPTEKNMKKKKKVLKQLIPFIGLFSSKKKNKNQELITMIN</sequence>
<evidence type="ECO:0000313" key="4">
    <source>
        <dbReference type="Proteomes" id="UP001085076"/>
    </source>
</evidence>
<name>A0A9D5C154_9LILI</name>
<dbReference type="OrthoDB" id="4585693at2759"/>
<comment type="similarity">
    <text evidence="1">Belongs to the WEB family.</text>
</comment>
<gene>
    <name evidence="3" type="ORF">J5N97_029304</name>
</gene>
<dbReference type="EMBL" id="JAGGNH010000009">
    <property type="protein sequence ID" value="KAJ0964182.1"/>
    <property type="molecule type" value="Genomic_DNA"/>
</dbReference>
<organism evidence="3 4">
    <name type="scientific">Dioscorea zingiberensis</name>
    <dbReference type="NCBI Taxonomy" id="325984"/>
    <lineage>
        <taxon>Eukaryota</taxon>
        <taxon>Viridiplantae</taxon>
        <taxon>Streptophyta</taxon>
        <taxon>Embryophyta</taxon>
        <taxon>Tracheophyta</taxon>
        <taxon>Spermatophyta</taxon>
        <taxon>Magnoliopsida</taxon>
        <taxon>Liliopsida</taxon>
        <taxon>Dioscoreales</taxon>
        <taxon>Dioscoreaceae</taxon>
        <taxon>Dioscorea</taxon>
    </lineage>
</organism>
<comment type="caution">
    <text evidence="3">The sequence shown here is derived from an EMBL/GenBank/DDBJ whole genome shotgun (WGS) entry which is preliminary data.</text>
</comment>
<keyword evidence="4" id="KW-1185">Reference proteome</keyword>
<dbReference type="PANTHER" id="PTHR32054">
    <property type="entry name" value="HEAVY CHAIN, PUTATIVE, EXPRESSED-RELATED-RELATED"/>
    <property type="match status" value="1"/>
</dbReference>
<evidence type="ECO:0000313" key="3">
    <source>
        <dbReference type="EMBL" id="KAJ0964182.1"/>
    </source>
</evidence>
<protein>
    <recommendedName>
        <fullName evidence="5">WEB family protein</fullName>
    </recommendedName>
</protein>
<keyword evidence="2" id="KW-0175">Coiled coil</keyword>
<evidence type="ECO:0000256" key="2">
    <source>
        <dbReference type="ARBA" id="ARBA00023054"/>
    </source>
</evidence>
<dbReference type="Proteomes" id="UP001085076">
    <property type="component" value="Miscellaneous, Linkage group lg09"/>
</dbReference>
<dbReference type="AlphaFoldDB" id="A0A9D5C154"/>
<dbReference type="GO" id="GO:0005829">
    <property type="term" value="C:cytosol"/>
    <property type="evidence" value="ECO:0007669"/>
    <property type="project" value="TreeGrafter"/>
</dbReference>
<reference evidence="3" key="1">
    <citation type="submission" date="2021-03" db="EMBL/GenBank/DDBJ databases">
        <authorList>
            <person name="Li Z."/>
            <person name="Yang C."/>
        </authorList>
    </citation>
    <scope>NUCLEOTIDE SEQUENCE</scope>
    <source>
        <strain evidence="3">Dzin_1.0</strain>
        <tissue evidence="3">Leaf</tissue>
    </source>
</reference>